<evidence type="ECO:0000313" key="1">
    <source>
        <dbReference type="EMBL" id="RDC64586.1"/>
    </source>
</evidence>
<reference evidence="1 2" key="1">
    <citation type="submission" date="2018-04" db="EMBL/GenBank/DDBJ databases">
        <title>Adhaeribacter sp. HMF7616 genome sequencing and assembly.</title>
        <authorList>
            <person name="Kang H."/>
            <person name="Kang J."/>
            <person name="Cha I."/>
            <person name="Kim H."/>
            <person name="Joh K."/>
        </authorList>
    </citation>
    <scope>NUCLEOTIDE SEQUENCE [LARGE SCALE GENOMIC DNA]</scope>
    <source>
        <strain evidence="1 2">HMF7616</strain>
    </source>
</reference>
<organism evidence="1 2">
    <name type="scientific">Adhaeribacter pallidiroseus</name>
    <dbReference type="NCBI Taxonomy" id="2072847"/>
    <lineage>
        <taxon>Bacteria</taxon>
        <taxon>Pseudomonadati</taxon>
        <taxon>Bacteroidota</taxon>
        <taxon>Cytophagia</taxon>
        <taxon>Cytophagales</taxon>
        <taxon>Hymenobacteraceae</taxon>
        <taxon>Adhaeribacter</taxon>
    </lineage>
</organism>
<dbReference type="Proteomes" id="UP000253919">
    <property type="component" value="Unassembled WGS sequence"/>
</dbReference>
<evidence type="ECO:0000313" key="2">
    <source>
        <dbReference type="Proteomes" id="UP000253919"/>
    </source>
</evidence>
<proteinExistence type="predicted"/>
<sequence length="160" mass="18636">MRIYTKNELSHWASVDIYKLDIKRAKEFMSDLILALPNDSLISFEGDLNKIQKPSFALDIEKSQNLRRNIISPRMDFWIFRLNEVTKNYLLNDFVNKVGIRYKVVHISAECDSKLIFNSNDNLDPEGVFISCGKFISPEFLNRLEKTGFINNIEKIKTTP</sequence>
<dbReference type="RefSeq" id="WP_115373723.1">
    <property type="nucleotide sequence ID" value="NZ_QASA01000001.1"/>
</dbReference>
<gene>
    <name evidence="1" type="ORF">AHMF7616_03202</name>
</gene>
<comment type="caution">
    <text evidence="1">The sequence shown here is derived from an EMBL/GenBank/DDBJ whole genome shotgun (WGS) entry which is preliminary data.</text>
</comment>
<accession>A0A369QMX6</accession>
<protein>
    <submittedName>
        <fullName evidence="1">Uncharacterized protein</fullName>
    </submittedName>
</protein>
<dbReference type="EMBL" id="QASA01000001">
    <property type="protein sequence ID" value="RDC64586.1"/>
    <property type="molecule type" value="Genomic_DNA"/>
</dbReference>
<dbReference type="AlphaFoldDB" id="A0A369QMX6"/>
<keyword evidence="2" id="KW-1185">Reference proteome</keyword>
<name>A0A369QMX6_9BACT</name>